<dbReference type="STRING" id="1513793.SAMN06296036_11177"/>
<dbReference type="AlphaFoldDB" id="A0A1Y6BZ89"/>
<accession>A0A1Y6BZ89</accession>
<sequence>MPYNRLNLPREEYDVRQYLDPELLNFASMIVREQIEKMSIKWKFNGKSVIRIAKMAVAKDKIQDEAWIRTQLKQAHKKEFENYIEHIAKRDGYFPFIQFRKKSYLAFKELYGEWPFVLMEKSLEDPARIGPAWAAQFIGAVTAIGVQECEKAENLFEFVTQHPEFEKAKDERGRYQDFLNNYRPI</sequence>
<gene>
    <name evidence="1" type="ORF">SAMN06296036_11177</name>
</gene>
<evidence type="ECO:0000313" key="1">
    <source>
        <dbReference type="EMBL" id="SMF37050.1"/>
    </source>
</evidence>
<organism evidence="1 2">
    <name type="scientific">Pseudobacteriovorax antillogorgiicola</name>
    <dbReference type="NCBI Taxonomy" id="1513793"/>
    <lineage>
        <taxon>Bacteria</taxon>
        <taxon>Pseudomonadati</taxon>
        <taxon>Bdellovibrionota</taxon>
        <taxon>Oligoflexia</taxon>
        <taxon>Oligoflexales</taxon>
        <taxon>Pseudobacteriovoracaceae</taxon>
        <taxon>Pseudobacteriovorax</taxon>
    </lineage>
</organism>
<dbReference type="Proteomes" id="UP000192907">
    <property type="component" value="Unassembled WGS sequence"/>
</dbReference>
<dbReference type="EMBL" id="FWZT01000011">
    <property type="protein sequence ID" value="SMF37050.1"/>
    <property type="molecule type" value="Genomic_DNA"/>
</dbReference>
<keyword evidence="2" id="KW-1185">Reference proteome</keyword>
<reference evidence="2" key="1">
    <citation type="submission" date="2017-04" db="EMBL/GenBank/DDBJ databases">
        <authorList>
            <person name="Varghese N."/>
            <person name="Submissions S."/>
        </authorList>
    </citation>
    <scope>NUCLEOTIDE SEQUENCE [LARGE SCALE GENOMIC DNA]</scope>
    <source>
        <strain evidence="2">RKEM611</strain>
    </source>
</reference>
<proteinExistence type="predicted"/>
<evidence type="ECO:0000313" key="2">
    <source>
        <dbReference type="Proteomes" id="UP000192907"/>
    </source>
</evidence>
<name>A0A1Y6BZ89_9BACT</name>
<protein>
    <submittedName>
        <fullName evidence="1">Uncharacterized protein</fullName>
    </submittedName>
</protein>